<dbReference type="PANTHER" id="PTHR46890:SF48">
    <property type="entry name" value="RNA-DIRECTED DNA POLYMERASE"/>
    <property type="match status" value="1"/>
</dbReference>
<dbReference type="Pfam" id="PF00078">
    <property type="entry name" value="RVT_1"/>
    <property type="match status" value="1"/>
</dbReference>
<dbReference type="PANTHER" id="PTHR46890">
    <property type="entry name" value="NON-LTR RETROLELEMENT REVERSE TRANSCRIPTASE-LIKE PROTEIN-RELATED"/>
    <property type="match status" value="1"/>
</dbReference>
<dbReference type="InterPro" id="IPR000477">
    <property type="entry name" value="RT_dom"/>
</dbReference>
<dbReference type="InterPro" id="IPR052343">
    <property type="entry name" value="Retrotransposon-Effector_Assoc"/>
</dbReference>
<dbReference type="GO" id="GO:0003964">
    <property type="term" value="F:RNA-directed DNA polymerase activity"/>
    <property type="evidence" value="ECO:0007669"/>
    <property type="project" value="UniProtKB-KW"/>
</dbReference>
<accession>A0A6L2KWA6</accession>
<feature type="domain" description="Reverse transcriptase" evidence="1">
    <location>
        <begin position="229"/>
        <end position="328"/>
    </location>
</feature>
<proteinExistence type="predicted"/>
<dbReference type="AlphaFoldDB" id="A0A6L2KWA6"/>
<organism evidence="2">
    <name type="scientific">Tanacetum cinerariifolium</name>
    <name type="common">Dalmatian daisy</name>
    <name type="synonym">Chrysanthemum cinerariifolium</name>
    <dbReference type="NCBI Taxonomy" id="118510"/>
    <lineage>
        <taxon>Eukaryota</taxon>
        <taxon>Viridiplantae</taxon>
        <taxon>Streptophyta</taxon>
        <taxon>Embryophyta</taxon>
        <taxon>Tracheophyta</taxon>
        <taxon>Spermatophyta</taxon>
        <taxon>Magnoliopsida</taxon>
        <taxon>eudicotyledons</taxon>
        <taxon>Gunneridae</taxon>
        <taxon>Pentapetalae</taxon>
        <taxon>asterids</taxon>
        <taxon>campanulids</taxon>
        <taxon>Asterales</taxon>
        <taxon>Asteraceae</taxon>
        <taxon>Asteroideae</taxon>
        <taxon>Anthemideae</taxon>
        <taxon>Anthemidinae</taxon>
        <taxon>Tanacetum</taxon>
    </lineage>
</organism>
<reference evidence="2" key="1">
    <citation type="journal article" date="2019" name="Sci. Rep.">
        <title>Draft genome of Tanacetum cinerariifolium, the natural source of mosquito coil.</title>
        <authorList>
            <person name="Yamashiro T."/>
            <person name="Shiraishi A."/>
            <person name="Satake H."/>
            <person name="Nakayama K."/>
        </authorList>
    </citation>
    <scope>NUCLEOTIDE SEQUENCE</scope>
</reference>
<gene>
    <name evidence="2" type="ORF">Tci_024273</name>
</gene>
<keyword evidence="2" id="KW-0808">Transferase</keyword>
<evidence type="ECO:0000313" key="2">
    <source>
        <dbReference type="EMBL" id="GEU52295.1"/>
    </source>
</evidence>
<keyword evidence="2" id="KW-0548">Nucleotidyltransferase</keyword>
<protein>
    <submittedName>
        <fullName evidence="2">RNA-directed DNA polymerase, eukaryota, reverse transcriptase zinc-binding domain protein</fullName>
    </submittedName>
</protein>
<dbReference type="EMBL" id="BKCJ010002993">
    <property type="protein sequence ID" value="GEU52295.1"/>
    <property type="molecule type" value="Genomic_DNA"/>
</dbReference>
<sequence>MTNEEFIMQYLNAHAKFLPYIISDTPSIFYIPTSKKKKVKAFRFFNYLTKKQEFMHIVTNKWKQEIHGFHMYRVVQKMKSLKSSLNFLGCSKGRSHRSKILSLNDDVGKNYENEQIPQLFLMHFKEFLGKAQHVQDIEEVSILFQRRTNEDVAFKMTFEVTDKKIKEVMFDIRDSKAPGPDVQTPSKINDFRPIACCNVLYKCISKILTNRIKPMLGKLCVTTAGFTLNVNGERIGYFKGGRGLRQGDPISPYLFTLIMDVFSIMFKRQIKKDPKFQYHFSCETMKLVHVYFVNDLLVMCHGDCDSVNVIKKALDEFSKCSGLLLNNSMSTVFFGGLCIKDRQAILSVFPFAAGTLPVRDLYEARLNDDLTVGDMISNGQWLWPEDWGIWNRVYEIANINYKGYDLSSISQYLIDAGNGNNIRRVIIRRMAFFASIYSMWQERNGRVFRDVIRTSEDVFKSIMEEIKHKLLGLTIKDSKAVRDVEEKWKSTFDWPWEELEVTMVCLVGGGKDGSTLEVGVPRIVMPYPLRLLIQAMRMQILLGVTFLMIRKCSYYGRALQIGRVRKCSQGGFGLLVHIDNQSISIPDIWASMSEIVLLSDVRDISGL</sequence>
<keyword evidence="2" id="KW-0695">RNA-directed DNA polymerase</keyword>
<name>A0A6L2KWA6_TANCI</name>
<comment type="caution">
    <text evidence="2">The sequence shown here is derived from an EMBL/GenBank/DDBJ whole genome shotgun (WGS) entry which is preliminary data.</text>
</comment>
<evidence type="ECO:0000259" key="1">
    <source>
        <dbReference type="Pfam" id="PF00078"/>
    </source>
</evidence>